<gene>
    <name evidence="1" type="ORF">IHE70_22500</name>
</gene>
<accession>A0A927QML0</accession>
<name>A0A927QML0_9ACTN</name>
<sequence length="103" mass="11492">MEVPIVAAFGGRMWNGMMTREIVLAPNTQVNRPIGSFSVIHVHAPREQAATVRLSVESAGEEARHSLTVGDVFSVQDQRWKFDRIVDLYSPTGDWTVVLARVE</sequence>
<dbReference type="InterPro" id="IPR045642">
    <property type="entry name" value="DUF6406"/>
</dbReference>
<dbReference type="RefSeq" id="WP_143674214.1">
    <property type="nucleotide sequence ID" value="NZ_CP119182.1"/>
</dbReference>
<dbReference type="Proteomes" id="UP000661025">
    <property type="component" value="Unassembled WGS sequence"/>
</dbReference>
<dbReference type="GeneID" id="79931876"/>
<reference evidence="1" key="1">
    <citation type="submission" date="2020-09" db="EMBL/GenBank/DDBJ databases">
        <title>Streptomyces canutascabiei sp. nov., which causes potato common scab and is distributed across the world.</title>
        <authorList>
            <person name="Nguyen H.P."/>
            <person name="Weisberg A.J."/>
            <person name="Chang J.H."/>
            <person name="Clarke C.R."/>
        </authorList>
    </citation>
    <scope>NUCLEOTIDE SEQUENCE</scope>
    <source>
        <strain evidence="1">ID-01-6.2a</strain>
    </source>
</reference>
<proteinExistence type="predicted"/>
<protein>
    <submittedName>
        <fullName evidence="1">Uncharacterized protein</fullName>
    </submittedName>
</protein>
<dbReference type="EMBL" id="JACYXT010000009">
    <property type="protein sequence ID" value="MBD9725939.1"/>
    <property type="molecule type" value="Genomic_DNA"/>
</dbReference>
<dbReference type="Pfam" id="PF19944">
    <property type="entry name" value="DUF6406"/>
    <property type="match status" value="1"/>
</dbReference>
<comment type="caution">
    <text evidence="1">The sequence shown here is derived from an EMBL/GenBank/DDBJ whole genome shotgun (WGS) entry which is preliminary data.</text>
</comment>
<organism evidence="1 2">
    <name type="scientific">Streptomyces caniscabiei</name>
    <dbReference type="NCBI Taxonomy" id="2746961"/>
    <lineage>
        <taxon>Bacteria</taxon>
        <taxon>Bacillati</taxon>
        <taxon>Actinomycetota</taxon>
        <taxon>Actinomycetes</taxon>
        <taxon>Kitasatosporales</taxon>
        <taxon>Streptomycetaceae</taxon>
        <taxon>Streptomyces</taxon>
    </lineage>
</organism>
<evidence type="ECO:0000313" key="1">
    <source>
        <dbReference type="EMBL" id="MBD9725939.1"/>
    </source>
</evidence>
<evidence type="ECO:0000313" key="2">
    <source>
        <dbReference type="Proteomes" id="UP000661025"/>
    </source>
</evidence>
<dbReference type="AlphaFoldDB" id="A0A927QML0"/>